<keyword evidence="4" id="KW-1185">Reference proteome</keyword>
<evidence type="ECO:0000313" key="4">
    <source>
        <dbReference type="Proteomes" id="UP001597110"/>
    </source>
</evidence>
<dbReference type="Proteomes" id="UP001597110">
    <property type="component" value="Unassembled WGS sequence"/>
</dbReference>
<evidence type="ECO:0000313" key="3">
    <source>
        <dbReference type="EMBL" id="MFD0726879.1"/>
    </source>
</evidence>
<accession>A0ABW2YEK7</accession>
<dbReference type="RefSeq" id="WP_386825116.1">
    <property type="nucleotide sequence ID" value="NZ_JBHTIF010000003.1"/>
</dbReference>
<gene>
    <name evidence="3" type="ORF">ACFQ0E_14880</name>
</gene>
<protein>
    <recommendedName>
        <fullName evidence="5">DUF3558 domain-containing protein</fullName>
    </recommendedName>
</protein>
<organism evidence="3 4">
    <name type="scientific">Lysobacter brunescens</name>
    <dbReference type="NCBI Taxonomy" id="262323"/>
    <lineage>
        <taxon>Bacteria</taxon>
        <taxon>Pseudomonadati</taxon>
        <taxon>Pseudomonadota</taxon>
        <taxon>Gammaproteobacteria</taxon>
        <taxon>Lysobacterales</taxon>
        <taxon>Lysobacteraceae</taxon>
        <taxon>Lysobacter</taxon>
    </lineage>
</organism>
<feature type="signal peptide" evidence="2">
    <location>
        <begin position="1"/>
        <end position="24"/>
    </location>
</feature>
<feature type="chain" id="PRO_5045811190" description="DUF3558 domain-containing protein" evidence="2">
    <location>
        <begin position="25"/>
        <end position="183"/>
    </location>
</feature>
<feature type="region of interest" description="Disordered" evidence="1">
    <location>
        <begin position="24"/>
        <end position="44"/>
    </location>
</feature>
<comment type="caution">
    <text evidence="3">The sequence shown here is derived from an EMBL/GenBank/DDBJ whole genome shotgun (WGS) entry which is preliminary data.</text>
</comment>
<evidence type="ECO:0000256" key="2">
    <source>
        <dbReference type="SAM" id="SignalP"/>
    </source>
</evidence>
<proteinExistence type="predicted"/>
<sequence>MNASSSPFALLLVLALLAGCQPDAATPSSDAGTPRVAAASSTPDTPLPKACALLDAARVQVVLGQPAGIMGDDPENCVWASQGHPGNIAMFMVQLSESADADEAQGMFDAMVSALGGTQGGTAPQGLGDRAWRKQGQLDAVQARVIVVRKGARLLVLNITGMRADGALDDRLEQAARDAITRL</sequence>
<keyword evidence="2" id="KW-0732">Signal</keyword>
<name>A0ABW2YEK7_9GAMM</name>
<dbReference type="EMBL" id="JBHTIF010000003">
    <property type="protein sequence ID" value="MFD0726879.1"/>
    <property type="molecule type" value="Genomic_DNA"/>
</dbReference>
<evidence type="ECO:0008006" key="5">
    <source>
        <dbReference type="Google" id="ProtNLM"/>
    </source>
</evidence>
<evidence type="ECO:0000256" key="1">
    <source>
        <dbReference type="SAM" id="MobiDB-lite"/>
    </source>
</evidence>
<reference evidence="4" key="1">
    <citation type="journal article" date="2019" name="Int. J. Syst. Evol. Microbiol.">
        <title>The Global Catalogue of Microorganisms (GCM) 10K type strain sequencing project: providing services to taxonomists for standard genome sequencing and annotation.</title>
        <authorList>
            <consortium name="The Broad Institute Genomics Platform"/>
            <consortium name="The Broad Institute Genome Sequencing Center for Infectious Disease"/>
            <person name="Wu L."/>
            <person name="Ma J."/>
        </authorList>
    </citation>
    <scope>NUCLEOTIDE SEQUENCE [LARGE SCALE GENOMIC DNA]</scope>
    <source>
        <strain evidence="4">CCUG 55585</strain>
    </source>
</reference>